<accession>Q319Q5</accession>
<dbReference type="RefSeq" id="WP_011376876.1">
    <property type="nucleotide sequence ID" value="NC_007577.1"/>
</dbReference>
<proteinExistence type="predicted"/>
<evidence type="ECO:0000313" key="1">
    <source>
        <dbReference type="EMBL" id="ABB50390.1"/>
    </source>
</evidence>
<dbReference type="AlphaFoldDB" id="Q319Q5"/>
<organism evidence="1 2">
    <name type="scientific">Prochlorococcus marinus (strain MIT 9312)</name>
    <dbReference type="NCBI Taxonomy" id="74546"/>
    <lineage>
        <taxon>Bacteria</taxon>
        <taxon>Bacillati</taxon>
        <taxon>Cyanobacteriota</taxon>
        <taxon>Cyanophyceae</taxon>
        <taxon>Synechococcales</taxon>
        <taxon>Prochlorococcaceae</taxon>
        <taxon>Prochlorococcus</taxon>
    </lineage>
</organism>
<dbReference type="EMBL" id="CP000111">
    <property type="protein sequence ID" value="ABB50390.1"/>
    <property type="molecule type" value="Genomic_DNA"/>
</dbReference>
<dbReference type="InterPro" id="IPR013785">
    <property type="entry name" value="Aldolase_TIM"/>
</dbReference>
<gene>
    <name evidence="1" type="ordered locus">PMT9312_1330</name>
</gene>
<dbReference type="HOGENOM" id="CLU_660163_0_0_3"/>
<name>Q319Q5_PROM9</name>
<dbReference type="Gene3D" id="3.20.20.70">
    <property type="entry name" value="Aldolase class I"/>
    <property type="match status" value="1"/>
</dbReference>
<dbReference type="KEGG" id="pmi:PMT9312_1330"/>
<dbReference type="eggNOG" id="COG4573">
    <property type="taxonomic scope" value="Bacteria"/>
</dbReference>
<evidence type="ECO:0000313" key="2">
    <source>
        <dbReference type="Proteomes" id="UP000002715"/>
    </source>
</evidence>
<reference evidence="2" key="1">
    <citation type="submission" date="2005-07" db="EMBL/GenBank/DDBJ databases">
        <title>Complete sequence of Prochlorococcus marinus str. MIT 9312.</title>
        <authorList>
            <consortium name="US DOE Joint Genome Institute"/>
            <person name="Copeland A."/>
            <person name="Lucas S."/>
            <person name="Lapidus A."/>
            <person name="Barry K."/>
            <person name="Detter J.C."/>
            <person name="Glavina T."/>
            <person name="Hammon N."/>
            <person name="Israni S."/>
            <person name="Pitluck S."/>
            <person name="Thiel J."/>
            <person name="Schmutz J."/>
            <person name="Larimer F."/>
            <person name="Land M."/>
            <person name="Kyrpides N."/>
            <person name="Lykidis A."/>
            <person name="Richardson P."/>
        </authorList>
    </citation>
    <scope>NUCLEOTIDE SEQUENCE [LARGE SCALE GENOMIC DNA]</scope>
    <source>
        <strain evidence="2">MIT 9312</strain>
    </source>
</reference>
<sequence>MALPKIYIGPISKNCIDSVIELNNEGFNIGLIPSRRQIDYDKGYVNNWTTREFSNYVKSRNPNIIIKRDHCGPDQGKIKDNGLDSAIYDVKENFDIIHIDPWKTYKDINDAAIATKNIIKECVIYNKNINFEIGTEEGIRKYSPEEFKYFIEKLFGLLSLDEFNLIKYGVVQGGTRLSMNKNIGNFNEEKIKDFIAICKNFSLMSKEHNGDYLKLSDIKRKFDLGLNAINIAPEMGFIESTCILEQIKLVSDNETFKKLFNKCLQSGQWKKWIPLEKQNKIIEEKNELLIKISGHYIYSSDIVIDIKKKYPELDSRIKLSIKNRIKSILCKIK</sequence>
<dbReference type="Proteomes" id="UP000002715">
    <property type="component" value="Chromosome"/>
</dbReference>
<dbReference type="SUPFAM" id="SSF51569">
    <property type="entry name" value="Aldolase"/>
    <property type="match status" value="1"/>
</dbReference>
<dbReference type="STRING" id="74546.PMT9312_1330"/>
<protein>
    <submittedName>
        <fullName evidence="1">Uncharacterized protein</fullName>
    </submittedName>
</protein>